<sequence>MSSRSIASSRTRDKRTSGGLFEEVAILQNLRSHPNVVLFIGMTIPPQPLTIITEFCEGGSLFDFLRKNSVGIDMKLQWINGIALGMLHLHKENLAVRNILPTKHLEPKVTDFGMSRVTESAEDQGWHQKVEFGTSHDYYHHNLTRTALKDRHYSNKSDVWSFGVVICATTNITKINTRMEPPTATPMMTPFETPISWLTLFVVAAGWDLDALIGEYLDLSNNGLTGEILAGFGALSLAEDILDLSGLIPIELSGLVSLSGDFPDILYNLTQLKSKIKPQPLQLHAPACHVSSNGQERKSCLHWSIASILCLKKFSLVVGVVLNVLYETTHCNETGFRCNLNSAIVARFGGTKDDHNMMIRARSINATLSPYPRSLTVSHVQSHISLRNASFGAKRPATGGKLRIQRKPSTLSLLKRSEKRQEEKKEETEKDEEEFTRTPGMIPRDERTNYLINPKGGNVNIPESLEHTIQRTVNAITKESLQLAAIRLSESLRARTTTKGSITTMRVHNKGASPSSARTMVVAKEAIEPISYTREKALAYAAHRMPGVYGCTYRVFNEVKAFLPDFQPKTMLDFGSGPGTAIWSAREVFSEDCIKKVVAIEPSSGSELESVIIIKAMIIKAMIIKAMIIKAMIITIQIDPPSVLDLAESTTVPLTKENEIEIEWKRFLFKGDKGFAKHDLVVASYVMSEMKDNKERRDAVKNLWDSTEPGGVLVIMEPGTPIGFDIIRDIRDFLLTRREINTWPNIILPVRTVLTPQCTHSSSVPTRVERISLSKGIKLGATQNYEDEKFSYLVVKKCYGAKTEEEVDAKHTLNHPEPGMKWSKIVRPPIKKGGHILVDLCTPTGKLNREIVSKSLSNDIFLNARHARWGDHLYLRPKSERMAKRDNDLYLTRLDTLMGQYQERTGRVPTEEKIDKMREKIEEEFWKIREEVMAENEKLKEGTPRKAEIKTIKKMRKMIERETMDEDDEDLQEILSDRDLIALQTKRNLHQRSGDMEAPMMRKKSVKLQTGRNKVPFKKGD</sequence>
<dbReference type="GO" id="GO:0008168">
    <property type="term" value="F:methyltransferase activity"/>
    <property type="evidence" value="ECO:0007669"/>
    <property type="project" value="InterPro"/>
</dbReference>
<keyword evidence="4" id="KW-0408">Iron</keyword>
<evidence type="ECO:0000256" key="3">
    <source>
        <dbReference type="ARBA" id="ARBA00022946"/>
    </source>
</evidence>
<accession>A0A2P6MR48</accession>
<dbReference type="InterPro" id="IPR015324">
    <property type="entry name" value="Ribosomal_Rsm22-like"/>
</dbReference>
<dbReference type="AlphaFoldDB" id="A0A2P6MR48"/>
<dbReference type="Gene3D" id="3.40.50.150">
    <property type="entry name" value="Vaccinia Virus protein VP39"/>
    <property type="match status" value="1"/>
</dbReference>
<dbReference type="GO" id="GO:0004672">
    <property type="term" value="F:protein kinase activity"/>
    <property type="evidence" value="ECO:0007669"/>
    <property type="project" value="InterPro"/>
</dbReference>
<dbReference type="OrthoDB" id="421327at2759"/>
<keyword evidence="11" id="KW-1185">Reference proteome</keyword>
<proteinExistence type="predicted"/>
<dbReference type="GO" id="GO:0051536">
    <property type="term" value="F:iron-sulfur cluster binding"/>
    <property type="evidence" value="ECO:0007669"/>
    <property type="project" value="UniProtKB-KW"/>
</dbReference>
<feature type="domain" description="Protein kinase" evidence="9">
    <location>
        <begin position="1"/>
        <end position="292"/>
    </location>
</feature>
<evidence type="ECO:0000256" key="5">
    <source>
        <dbReference type="ARBA" id="ARBA00023014"/>
    </source>
</evidence>
<dbReference type="InterPro" id="IPR052571">
    <property type="entry name" value="Mt_RNA_Methyltransferase"/>
</dbReference>
<dbReference type="GO" id="GO:0003735">
    <property type="term" value="F:structural constituent of ribosome"/>
    <property type="evidence" value="ECO:0007669"/>
    <property type="project" value="TreeGrafter"/>
</dbReference>
<keyword evidence="3" id="KW-0809">Transit peptide</keyword>
<dbReference type="EMBL" id="MDYQ01000493">
    <property type="protein sequence ID" value="PRP74177.1"/>
    <property type="molecule type" value="Genomic_DNA"/>
</dbReference>
<dbReference type="SUPFAM" id="SSF53335">
    <property type="entry name" value="S-adenosyl-L-methionine-dependent methyltransferases"/>
    <property type="match status" value="1"/>
</dbReference>
<dbReference type="GO" id="GO:0005524">
    <property type="term" value="F:ATP binding"/>
    <property type="evidence" value="ECO:0007669"/>
    <property type="project" value="InterPro"/>
</dbReference>
<dbReference type="GO" id="GO:0006412">
    <property type="term" value="P:translation"/>
    <property type="evidence" value="ECO:0007669"/>
    <property type="project" value="InterPro"/>
</dbReference>
<dbReference type="PANTHER" id="PTHR13184">
    <property type="entry name" value="37S RIBOSOMAL PROTEIN S22"/>
    <property type="match status" value="1"/>
</dbReference>
<feature type="region of interest" description="Disordered" evidence="8">
    <location>
        <begin position="415"/>
        <end position="449"/>
    </location>
</feature>
<dbReference type="GO" id="GO:0005763">
    <property type="term" value="C:mitochondrial small ribosomal subunit"/>
    <property type="evidence" value="ECO:0007669"/>
    <property type="project" value="TreeGrafter"/>
</dbReference>
<dbReference type="Proteomes" id="UP000241769">
    <property type="component" value="Unassembled WGS sequence"/>
</dbReference>
<dbReference type="Pfam" id="PF07714">
    <property type="entry name" value="PK_Tyr_Ser-Thr"/>
    <property type="match status" value="1"/>
</dbReference>
<dbReference type="Gene3D" id="1.10.510.10">
    <property type="entry name" value="Transferase(Phosphotransferase) domain 1"/>
    <property type="match status" value="1"/>
</dbReference>
<dbReference type="PROSITE" id="PS50011">
    <property type="entry name" value="PROTEIN_KINASE_DOM"/>
    <property type="match status" value="1"/>
</dbReference>
<dbReference type="PANTHER" id="PTHR13184:SF5">
    <property type="entry name" value="METHYLTRANSFERASE-LIKE PROTEIN 17, MITOCHONDRIAL"/>
    <property type="match status" value="1"/>
</dbReference>
<dbReference type="InterPro" id="IPR029063">
    <property type="entry name" value="SAM-dependent_MTases_sf"/>
</dbReference>
<evidence type="ECO:0000256" key="8">
    <source>
        <dbReference type="SAM" id="MobiDB-lite"/>
    </source>
</evidence>
<dbReference type="InterPro" id="IPR011009">
    <property type="entry name" value="Kinase-like_dom_sf"/>
</dbReference>
<reference evidence="10 11" key="1">
    <citation type="journal article" date="2018" name="Genome Biol. Evol.">
        <title>Multiple Roots of Fruiting Body Formation in Amoebozoa.</title>
        <authorList>
            <person name="Hillmann F."/>
            <person name="Forbes G."/>
            <person name="Novohradska S."/>
            <person name="Ferling I."/>
            <person name="Riege K."/>
            <person name="Groth M."/>
            <person name="Westermann M."/>
            <person name="Marz M."/>
            <person name="Spaller T."/>
            <person name="Winckler T."/>
            <person name="Schaap P."/>
            <person name="Glockner G."/>
        </authorList>
    </citation>
    <scope>NUCLEOTIDE SEQUENCE [LARGE SCALE GENOMIC DNA]</scope>
    <source>
        <strain evidence="10 11">Jena</strain>
    </source>
</reference>
<keyword evidence="6" id="KW-0496">Mitochondrion</keyword>
<feature type="non-terminal residue" evidence="10">
    <location>
        <position position="1021"/>
    </location>
</feature>
<organism evidence="10 11">
    <name type="scientific">Planoprotostelium fungivorum</name>
    <dbReference type="NCBI Taxonomy" id="1890364"/>
    <lineage>
        <taxon>Eukaryota</taxon>
        <taxon>Amoebozoa</taxon>
        <taxon>Evosea</taxon>
        <taxon>Variosea</taxon>
        <taxon>Cavosteliida</taxon>
        <taxon>Cavosteliaceae</taxon>
        <taxon>Planoprotostelium</taxon>
    </lineage>
</organism>
<feature type="compositionally biased region" description="Basic and acidic residues" evidence="8">
    <location>
        <begin position="415"/>
        <end position="428"/>
    </location>
</feature>
<protein>
    <recommendedName>
        <fullName evidence="9">Protein kinase domain-containing protein</fullName>
    </recommendedName>
</protein>
<dbReference type="InterPro" id="IPR001245">
    <property type="entry name" value="Ser-Thr/Tyr_kinase_cat_dom"/>
</dbReference>
<evidence type="ECO:0000313" key="11">
    <source>
        <dbReference type="Proteomes" id="UP000241769"/>
    </source>
</evidence>
<dbReference type="GO" id="GO:0046872">
    <property type="term" value="F:metal ion binding"/>
    <property type="evidence" value="ECO:0007669"/>
    <property type="project" value="UniProtKB-KW"/>
</dbReference>
<evidence type="ECO:0000313" key="10">
    <source>
        <dbReference type="EMBL" id="PRP74177.1"/>
    </source>
</evidence>
<dbReference type="SUPFAM" id="SSF56112">
    <property type="entry name" value="Protein kinase-like (PK-like)"/>
    <property type="match status" value="1"/>
</dbReference>
<gene>
    <name evidence="10" type="ORF">PROFUN_16394</name>
</gene>
<comment type="function">
    <text evidence="7">Mitochondrial ribosome (mitoribosome) assembly factor. Binds at the interface of the head and body domains of the mitochondrial small ribosomal subunit (mt-SSU), occluding the mRNA channel and preventing compaction of the head domain towards the body. Probable inactive methyltransferase: retains the characteristic folding and ability to bind S-adenosyl-L-methionine, but it probably lost its methyltransferase activity.</text>
</comment>
<dbReference type="InterPro" id="IPR000719">
    <property type="entry name" value="Prot_kinase_dom"/>
</dbReference>
<name>A0A2P6MR48_9EUKA</name>
<dbReference type="STRING" id="1890364.A0A2P6MR48"/>
<keyword evidence="5" id="KW-0411">Iron-sulfur</keyword>
<keyword evidence="2" id="KW-0479">Metal-binding</keyword>
<evidence type="ECO:0000256" key="1">
    <source>
        <dbReference type="ARBA" id="ARBA00004173"/>
    </source>
</evidence>
<dbReference type="InParanoid" id="A0A2P6MR48"/>
<feature type="region of interest" description="Disordered" evidence="8">
    <location>
        <begin position="987"/>
        <end position="1021"/>
    </location>
</feature>
<comment type="caution">
    <text evidence="10">The sequence shown here is derived from an EMBL/GenBank/DDBJ whole genome shotgun (WGS) entry which is preliminary data.</text>
</comment>
<evidence type="ECO:0000256" key="7">
    <source>
        <dbReference type="ARBA" id="ARBA00045681"/>
    </source>
</evidence>
<evidence type="ECO:0000256" key="2">
    <source>
        <dbReference type="ARBA" id="ARBA00022723"/>
    </source>
</evidence>
<dbReference type="Pfam" id="PF09243">
    <property type="entry name" value="Rsm22"/>
    <property type="match status" value="1"/>
</dbReference>
<evidence type="ECO:0000256" key="4">
    <source>
        <dbReference type="ARBA" id="ARBA00023004"/>
    </source>
</evidence>
<evidence type="ECO:0000256" key="6">
    <source>
        <dbReference type="ARBA" id="ARBA00023128"/>
    </source>
</evidence>
<comment type="subcellular location">
    <subcellularLocation>
        <location evidence="1">Mitochondrion</location>
    </subcellularLocation>
</comment>
<evidence type="ECO:0000259" key="9">
    <source>
        <dbReference type="PROSITE" id="PS50011"/>
    </source>
</evidence>